<proteinExistence type="predicted"/>
<dbReference type="STRING" id="118967.SAMN02745191_0866"/>
<accession>A0A1T4LFX3</accession>
<evidence type="ECO:0000313" key="1">
    <source>
        <dbReference type="EMBL" id="SJZ53497.1"/>
    </source>
</evidence>
<keyword evidence="2" id="KW-1185">Reference proteome</keyword>
<organism evidence="1 2">
    <name type="scientific">Anaerorhabdus furcosa</name>
    <dbReference type="NCBI Taxonomy" id="118967"/>
    <lineage>
        <taxon>Bacteria</taxon>
        <taxon>Bacillati</taxon>
        <taxon>Bacillota</taxon>
        <taxon>Erysipelotrichia</taxon>
        <taxon>Erysipelotrichales</taxon>
        <taxon>Erysipelotrichaceae</taxon>
        <taxon>Anaerorhabdus</taxon>
    </lineage>
</organism>
<dbReference type="Proteomes" id="UP000243297">
    <property type="component" value="Unassembled WGS sequence"/>
</dbReference>
<dbReference type="AlphaFoldDB" id="A0A1T4LFX3"/>
<protein>
    <submittedName>
        <fullName evidence="1">Esterase/lipase superfamily enzyme</fullName>
    </submittedName>
</protein>
<dbReference type="RefSeq" id="WP_078711296.1">
    <property type="nucleotide sequence ID" value="NZ_FUWY01000002.1"/>
</dbReference>
<dbReference type="Gene3D" id="3.40.50.1820">
    <property type="entry name" value="alpha/beta hydrolase"/>
    <property type="match status" value="1"/>
</dbReference>
<evidence type="ECO:0000313" key="2">
    <source>
        <dbReference type="Proteomes" id="UP000243297"/>
    </source>
</evidence>
<dbReference type="InterPro" id="IPR050583">
    <property type="entry name" value="Mycobacterial_A85_antigen"/>
</dbReference>
<dbReference type="EMBL" id="FUWY01000002">
    <property type="protein sequence ID" value="SJZ53497.1"/>
    <property type="molecule type" value="Genomic_DNA"/>
</dbReference>
<dbReference type="PANTHER" id="PTHR48098:SF3">
    <property type="entry name" value="IRON(III) ENTEROBACTIN ESTERASE"/>
    <property type="match status" value="1"/>
</dbReference>
<dbReference type="PANTHER" id="PTHR48098">
    <property type="entry name" value="ENTEROCHELIN ESTERASE-RELATED"/>
    <property type="match status" value="1"/>
</dbReference>
<sequence>MKIEHFQEYSFNLNRDMEFKVYGHSGKPCIVFPAQDGRYFDFENFKMIEACQRQIDQGLIQFFCVDSIDLESWSNTNKSARDRIEQHERWYNYICDEFVPRVKQISKDANDHKDLGILLTGCSMGAAHSLNFFLRRPDFFDSVIALSGIYHAGHFFKDYSDDLVYNNSPIQYIENMHYDHFYVDLYRQRNIILCVGQGEWEDEMIVDTRKMEELFRYKDIPATIEYWGFDVNHDWPWWRKQLPYYLTKII</sequence>
<dbReference type="Pfam" id="PF00756">
    <property type="entry name" value="Esterase"/>
    <property type="match status" value="1"/>
</dbReference>
<dbReference type="OrthoDB" id="9775130at2"/>
<reference evidence="2" key="1">
    <citation type="submission" date="2017-02" db="EMBL/GenBank/DDBJ databases">
        <authorList>
            <person name="Varghese N."/>
            <person name="Submissions S."/>
        </authorList>
    </citation>
    <scope>NUCLEOTIDE SEQUENCE [LARGE SCALE GENOMIC DNA]</scope>
    <source>
        <strain evidence="2">ATCC 25662</strain>
    </source>
</reference>
<dbReference type="InterPro" id="IPR029058">
    <property type="entry name" value="AB_hydrolase_fold"/>
</dbReference>
<dbReference type="InterPro" id="IPR000801">
    <property type="entry name" value="Esterase-like"/>
</dbReference>
<dbReference type="SUPFAM" id="SSF53474">
    <property type="entry name" value="alpha/beta-Hydrolases"/>
    <property type="match status" value="1"/>
</dbReference>
<gene>
    <name evidence="1" type="ORF">SAMN02745191_0866</name>
</gene>
<name>A0A1T4LFX3_9FIRM</name>